<feature type="compositionally biased region" description="Low complexity" evidence="1">
    <location>
        <begin position="61"/>
        <end position="74"/>
    </location>
</feature>
<gene>
    <name evidence="3" type="ORF">GPJ59_02540</name>
</gene>
<evidence type="ECO:0000313" key="4">
    <source>
        <dbReference type="Proteomes" id="UP000812013"/>
    </source>
</evidence>
<feature type="region of interest" description="Disordered" evidence="1">
    <location>
        <begin position="1"/>
        <end position="25"/>
    </location>
</feature>
<accession>A0ABS6YZA4</accession>
<evidence type="ECO:0000313" key="3">
    <source>
        <dbReference type="EMBL" id="MBW5480803.1"/>
    </source>
</evidence>
<dbReference type="Pfam" id="PF01379">
    <property type="entry name" value="Porphobil_deam"/>
    <property type="match status" value="1"/>
</dbReference>
<feature type="region of interest" description="Disordered" evidence="1">
    <location>
        <begin position="44"/>
        <end position="161"/>
    </location>
</feature>
<evidence type="ECO:0000256" key="1">
    <source>
        <dbReference type="SAM" id="MobiDB-lite"/>
    </source>
</evidence>
<evidence type="ECO:0000259" key="2">
    <source>
        <dbReference type="Pfam" id="PF01379"/>
    </source>
</evidence>
<dbReference type="Proteomes" id="UP000812013">
    <property type="component" value="Unassembled WGS sequence"/>
</dbReference>
<dbReference type="SUPFAM" id="SSF53850">
    <property type="entry name" value="Periplasmic binding protein-like II"/>
    <property type="match status" value="1"/>
</dbReference>
<organism evidence="3 4">
    <name type="scientific">Streptomyces bambusae</name>
    <dbReference type="NCBI Taxonomy" id="1550616"/>
    <lineage>
        <taxon>Bacteria</taxon>
        <taxon>Bacillati</taxon>
        <taxon>Actinomycetota</taxon>
        <taxon>Actinomycetes</taxon>
        <taxon>Kitasatosporales</taxon>
        <taxon>Streptomycetaceae</taxon>
        <taxon>Streptomyces</taxon>
    </lineage>
</organism>
<dbReference type="Gene3D" id="3.40.190.10">
    <property type="entry name" value="Periplasmic binding protein-like II"/>
    <property type="match status" value="1"/>
</dbReference>
<keyword evidence="4" id="KW-1185">Reference proteome</keyword>
<sequence length="161" mass="17624">MTTTTRPFRMGTRPSPMATEQTGRVARAFRSRYPDMDLDILKITSEGDAHRGPLSTIGGRAPSPAAPTSTSSTAGWRPRSPAPKTCPALRPSTGARSRRARPDGRGQPAGLLVERPASRARHHRDGADQPPSRAPAVDRPQLHPLPRHPRGCNRLLDHWKR</sequence>
<dbReference type="EMBL" id="WTFF01000008">
    <property type="protein sequence ID" value="MBW5480803.1"/>
    <property type="molecule type" value="Genomic_DNA"/>
</dbReference>
<protein>
    <recommendedName>
        <fullName evidence="2">Porphobilinogen deaminase N-terminal domain-containing protein</fullName>
    </recommendedName>
</protein>
<dbReference type="InterPro" id="IPR022417">
    <property type="entry name" value="Porphobilin_deaminase_N"/>
</dbReference>
<proteinExistence type="predicted"/>
<name>A0ABS6YZA4_9ACTN</name>
<comment type="caution">
    <text evidence="3">The sequence shown here is derived from an EMBL/GenBank/DDBJ whole genome shotgun (WGS) entry which is preliminary data.</text>
</comment>
<reference evidence="3 4" key="1">
    <citation type="submission" date="2019-12" db="EMBL/GenBank/DDBJ databases">
        <title>Genome sequence of Streptomyces bambusae.</title>
        <authorList>
            <person name="Bansal K."/>
            <person name="Choksket S."/>
            <person name="Korpole S."/>
            <person name="Patil P.B."/>
        </authorList>
    </citation>
    <scope>NUCLEOTIDE SEQUENCE [LARGE SCALE GENOMIC DNA]</scope>
    <source>
        <strain evidence="3 4">SK60</strain>
    </source>
</reference>
<feature type="domain" description="Porphobilinogen deaminase N-terminal" evidence="2">
    <location>
        <begin position="9"/>
        <end position="60"/>
    </location>
</feature>